<proteinExistence type="inferred from homology"/>
<dbReference type="KEGG" id="gaz:Pan241w_46400"/>
<dbReference type="InterPro" id="IPR035093">
    <property type="entry name" value="RelE/ParE_toxin_dom_sf"/>
</dbReference>
<dbReference type="AlphaFoldDB" id="A0A517RKZ2"/>
<dbReference type="PANTHER" id="PTHR33755:SF6">
    <property type="entry name" value="PLASMID STABILIZATION SYSTEM PROTEIN"/>
    <property type="match status" value="1"/>
</dbReference>
<dbReference type="RefSeq" id="WP_145220062.1">
    <property type="nucleotide sequence ID" value="NZ_CP036269.1"/>
</dbReference>
<protein>
    <submittedName>
        <fullName evidence="3">Toxin ParE3</fullName>
    </submittedName>
</protein>
<keyword evidence="4" id="KW-1185">Reference proteome</keyword>
<name>A0A517RKZ2_9PLAN</name>
<evidence type="ECO:0000313" key="4">
    <source>
        <dbReference type="Proteomes" id="UP000317171"/>
    </source>
</evidence>
<dbReference type="InterPro" id="IPR051803">
    <property type="entry name" value="TA_system_RelE-like_toxin"/>
</dbReference>
<keyword evidence="2" id="KW-1277">Toxin-antitoxin system</keyword>
<dbReference type="PANTHER" id="PTHR33755">
    <property type="entry name" value="TOXIN PARE1-RELATED"/>
    <property type="match status" value="1"/>
</dbReference>
<evidence type="ECO:0000256" key="1">
    <source>
        <dbReference type="ARBA" id="ARBA00006226"/>
    </source>
</evidence>
<dbReference type="Proteomes" id="UP000317171">
    <property type="component" value="Chromosome"/>
</dbReference>
<organism evidence="3 4">
    <name type="scientific">Gimesia alba</name>
    <dbReference type="NCBI Taxonomy" id="2527973"/>
    <lineage>
        <taxon>Bacteria</taxon>
        <taxon>Pseudomonadati</taxon>
        <taxon>Planctomycetota</taxon>
        <taxon>Planctomycetia</taxon>
        <taxon>Planctomycetales</taxon>
        <taxon>Planctomycetaceae</taxon>
        <taxon>Gimesia</taxon>
    </lineage>
</organism>
<dbReference type="EMBL" id="CP036269">
    <property type="protein sequence ID" value="QDT44528.1"/>
    <property type="molecule type" value="Genomic_DNA"/>
</dbReference>
<dbReference type="OrthoDB" id="287917at2"/>
<sequence length="95" mass="11074">MPRIIRTRQANEDALSIWAYIAEHDPNAADQLILRINEMLQKLVVHPGLGSKHDKFRKGLRCFPIGNYLIFYEPIENGIQILRILHGARQWEDLL</sequence>
<evidence type="ECO:0000313" key="3">
    <source>
        <dbReference type="EMBL" id="QDT44528.1"/>
    </source>
</evidence>
<evidence type="ECO:0000256" key="2">
    <source>
        <dbReference type="ARBA" id="ARBA00022649"/>
    </source>
</evidence>
<dbReference type="Gene3D" id="3.30.2310.20">
    <property type="entry name" value="RelE-like"/>
    <property type="match status" value="1"/>
</dbReference>
<accession>A0A517RKZ2</accession>
<dbReference type="InterPro" id="IPR007712">
    <property type="entry name" value="RelE/ParE_toxin"/>
</dbReference>
<gene>
    <name evidence="3" type="primary">parE3</name>
    <name evidence="3" type="ORF">Pan241w_46400</name>
</gene>
<reference evidence="3 4" key="1">
    <citation type="submission" date="2019-02" db="EMBL/GenBank/DDBJ databases">
        <title>Deep-cultivation of Planctomycetes and their phenomic and genomic characterization uncovers novel biology.</title>
        <authorList>
            <person name="Wiegand S."/>
            <person name="Jogler M."/>
            <person name="Boedeker C."/>
            <person name="Pinto D."/>
            <person name="Vollmers J."/>
            <person name="Rivas-Marin E."/>
            <person name="Kohn T."/>
            <person name="Peeters S.H."/>
            <person name="Heuer A."/>
            <person name="Rast P."/>
            <person name="Oberbeckmann S."/>
            <person name="Bunk B."/>
            <person name="Jeske O."/>
            <person name="Meyerdierks A."/>
            <person name="Storesund J.E."/>
            <person name="Kallscheuer N."/>
            <person name="Luecker S."/>
            <person name="Lage O.M."/>
            <person name="Pohl T."/>
            <person name="Merkel B.J."/>
            <person name="Hornburger P."/>
            <person name="Mueller R.-W."/>
            <person name="Bruemmer F."/>
            <person name="Labrenz M."/>
            <person name="Spormann A.M."/>
            <person name="Op den Camp H."/>
            <person name="Overmann J."/>
            <person name="Amann R."/>
            <person name="Jetten M.S.M."/>
            <person name="Mascher T."/>
            <person name="Medema M.H."/>
            <person name="Devos D.P."/>
            <person name="Kaster A.-K."/>
            <person name="Ovreas L."/>
            <person name="Rohde M."/>
            <person name="Galperin M.Y."/>
            <person name="Jogler C."/>
        </authorList>
    </citation>
    <scope>NUCLEOTIDE SEQUENCE [LARGE SCALE GENOMIC DNA]</scope>
    <source>
        <strain evidence="3 4">Pan241w</strain>
    </source>
</reference>
<comment type="similarity">
    <text evidence="1">Belongs to the RelE toxin family.</text>
</comment>
<dbReference type="Pfam" id="PF05016">
    <property type="entry name" value="ParE_toxin"/>
    <property type="match status" value="1"/>
</dbReference>